<comment type="caution">
    <text evidence="1">The sequence shown here is derived from an EMBL/GenBank/DDBJ whole genome shotgun (WGS) entry which is preliminary data.</text>
</comment>
<dbReference type="RefSeq" id="WP_157750763.1">
    <property type="nucleotide sequence ID" value="NZ_AP017313.1"/>
</dbReference>
<evidence type="ECO:0000313" key="1">
    <source>
        <dbReference type="EMBL" id="MBB3054486.1"/>
    </source>
</evidence>
<name>A0A839S9I2_9SPHI</name>
<dbReference type="AlphaFoldDB" id="A0A839S9I2"/>
<protein>
    <submittedName>
        <fullName evidence="1">Uncharacterized protein</fullName>
    </submittedName>
</protein>
<sequence length="57" mass="6684">MRDFVIARVSNTNAPLLLIIFNLFRINGYAGYYKRPAGYQGKIFNELSFFIFVIFSR</sequence>
<organism evidence="1 2">
    <name type="scientific">Mucilaginibacter gotjawali</name>
    <dbReference type="NCBI Taxonomy" id="1550579"/>
    <lineage>
        <taxon>Bacteria</taxon>
        <taxon>Pseudomonadati</taxon>
        <taxon>Bacteroidota</taxon>
        <taxon>Sphingobacteriia</taxon>
        <taxon>Sphingobacteriales</taxon>
        <taxon>Sphingobacteriaceae</taxon>
        <taxon>Mucilaginibacter</taxon>
    </lineage>
</organism>
<dbReference type="EMBL" id="JACHWX010000002">
    <property type="protein sequence ID" value="MBB3054486.1"/>
    <property type="molecule type" value="Genomic_DNA"/>
</dbReference>
<proteinExistence type="predicted"/>
<keyword evidence="2" id="KW-1185">Reference proteome</keyword>
<evidence type="ECO:0000313" key="2">
    <source>
        <dbReference type="Proteomes" id="UP000539265"/>
    </source>
</evidence>
<reference evidence="1" key="1">
    <citation type="submission" date="2020-08" db="EMBL/GenBank/DDBJ databases">
        <title>Genomic Encyclopedia of Type Strains, Phase III (KMG-III): the genomes of soil and plant-associated and newly described type strains.</title>
        <authorList>
            <person name="Whitman W."/>
        </authorList>
    </citation>
    <scope>NUCLEOTIDE SEQUENCE [LARGE SCALE GENOMIC DNA]</scope>
    <source>
        <strain evidence="1">CECT 8628</strain>
    </source>
</reference>
<dbReference type="Proteomes" id="UP000539265">
    <property type="component" value="Unassembled WGS sequence"/>
</dbReference>
<gene>
    <name evidence="1" type="ORF">FHS11_000896</name>
</gene>
<accession>A0A839S9I2</accession>